<sequence length="28" mass="3116">QEELSVLDGLVGLSAFLSELEENRFSSF</sequence>
<dbReference type="AlphaFoldDB" id="A0A2P5ATU4"/>
<feature type="non-terminal residue" evidence="1">
    <location>
        <position position="1"/>
    </location>
</feature>
<reference evidence="2" key="1">
    <citation type="submission" date="2016-06" db="EMBL/GenBank/DDBJ databases">
        <title>Parallel loss of symbiosis genes in relatives of nitrogen-fixing non-legume Parasponia.</title>
        <authorList>
            <person name="Van Velzen R."/>
            <person name="Holmer R."/>
            <person name="Bu F."/>
            <person name="Rutten L."/>
            <person name="Van Zeijl A."/>
            <person name="Liu W."/>
            <person name="Santuari L."/>
            <person name="Cao Q."/>
            <person name="Sharma T."/>
            <person name="Shen D."/>
            <person name="Roswanjaya Y."/>
            <person name="Wardhani T."/>
            <person name="Kalhor M.S."/>
            <person name="Jansen J."/>
            <person name="Van den Hoogen J."/>
            <person name="Gungor B."/>
            <person name="Hartog M."/>
            <person name="Hontelez J."/>
            <person name="Verver J."/>
            <person name="Yang W.-C."/>
            <person name="Schijlen E."/>
            <person name="Repin R."/>
            <person name="Schilthuizen M."/>
            <person name="Schranz E."/>
            <person name="Heidstra R."/>
            <person name="Miyata K."/>
            <person name="Fedorova E."/>
            <person name="Kohlen W."/>
            <person name="Bisseling T."/>
            <person name="Smit S."/>
            <person name="Geurts R."/>
        </authorList>
    </citation>
    <scope>NUCLEOTIDE SEQUENCE [LARGE SCALE GENOMIC DNA]</scope>
    <source>
        <strain evidence="2">cv. WU1-14</strain>
    </source>
</reference>
<dbReference type="EMBL" id="JXTB01000450">
    <property type="protein sequence ID" value="PON39973.1"/>
    <property type="molecule type" value="Genomic_DNA"/>
</dbReference>
<accession>A0A2P5ATU4</accession>
<organism evidence="1 2">
    <name type="scientific">Parasponia andersonii</name>
    <name type="common">Sponia andersonii</name>
    <dbReference type="NCBI Taxonomy" id="3476"/>
    <lineage>
        <taxon>Eukaryota</taxon>
        <taxon>Viridiplantae</taxon>
        <taxon>Streptophyta</taxon>
        <taxon>Embryophyta</taxon>
        <taxon>Tracheophyta</taxon>
        <taxon>Spermatophyta</taxon>
        <taxon>Magnoliopsida</taxon>
        <taxon>eudicotyledons</taxon>
        <taxon>Gunneridae</taxon>
        <taxon>Pentapetalae</taxon>
        <taxon>rosids</taxon>
        <taxon>fabids</taxon>
        <taxon>Rosales</taxon>
        <taxon>Cannabaceae</taxon>
        <taxon>Parasponia</taxon>
    </lineage>
</organism>
<gene>
    <name evidence="1" type="ORF">PanWU01x14_301140</name>
</gene>
<proteinExistence type="predicted"/>
<evidence type="ECO:0000313" key="1">
    <source>
        <dbReference type="EMBL" id="PON39973.1"/>
    </source>
</evidence>
<protein>
    <submittedName>
        <fullName evidence="1">Uncharacterized protein</fullName>
    </submittedName>
</protein>
<evidence type="ECO:0000313" key="2">
    <source>
        <dbReference type="Proteomes" id="UP000237105"/>
    </source>
</evidence>
<dbReference type="Proteomes" id="UP000237105">
    <property type="component" value="Unassembled WGS sequence"/>
</dbReference>
<keyword evidence="2" id="KW-1185">Reference proteome</keyword>
<name>A0A2P5ATU4_PARAD</name>
<comment type="caution">
    <text evidence="1">The sequence shown here is derived from an EMBL/GenBank/DDBJ whole genome shotgun (WGS) entry which is preliminary data.</text>
</comment>